<evidence type="ECO:0000313" key="2">
    <source>
        <dbReference type="Proteomes" id="UP000076489"/>
    </source>
</evidence>
<gene>
    <name evidence="1" type="ORF">A1D17_03625</name>
</gene>
<dbReference type="SUPFAM" id="SSF52540">
    <property type="entry name" value="P-loop containing nucleoside triphosphate hydrolases"/>
    <property type="match status" value="1"/>
</dbReference>
<dbReference type="OrthoDB" id="6046980at2"/>
<organism evidence="1 2">
    <name type="scientific">Pseudomonas fluorescens</name>
    <dbReference type="NCBI Taxonomy" id="294"/>
    <lineage>
        <taxon>Bacteria</taxon>
        <taxon>Pseudomonadati</taxon>
        <taxon>Pseudomonadota</taxon>
        <taxon>Gammaproteobacteria</taxon>
        <taxon>Pseudomonadales</taxon>
        <taxon>Pseudomonadaceae</taxon>
        <taxon>Pseudomonas</taxon>
    </lineage>
</organism>
<evidence type="ECO:0008006" key="3">
    <source>
        <dbReference type="Google" id="ProtNLM"/>
    </source>
</evidence>
<comment type="caution">
    <text evidence="1">The sequence shown here is derived from an EMBL/GenBank/DDBJ whole genome shotgun (WGS) entry which is preliminary data.</text>
</comment>
<reference evidence="2" key="1">
    <citation type="submission" date="2016-03" db="EMBL/GenBank/DDBJ databases">
        <authorList>
            <person name="Ray J."/>
            <person name="Price M."/>
            <person name="Deutschbauer A."/>
        </authorList>
    </citation>
    <scope>NUCLEOTIDE SEQUENCE [LARGE SCALE GENOMIC DNA]</scope>
    <source>
        <strain evidence="2">FW300-N1B4</strain>
    </source>
</reference>
<evidence type="ECO:0000313" key="1">
    <source>
        <dbReference type="EMBL" id="KZN20641.1"/>
    </source>
</evidence>
<sequence>MKGRFAPAPGLFLPLTEGVANRLARNESVDAFFEGASVAGLATILLLQNLPALIQKQTSLVKIENIFESVVSVGLAPIAAGDPPFATQVRSRFNPTLFSAGLDLLQMTGIALLDAETVAAKAYLSSSGHWNRDFAATHKARISPPMRELRIKGGRFIHLSDQQGRLFDDFRAGIDESIHLQGFAGVGKTFLIEKFFELLNPATTLLMAYLPAQLAALKKRVQLPTNSDHLNAFTFGHMANLILNNDQSPRAWRITDRQRAQTNYQVTDQQIVTWLNIQSVGSLRPREVANLCRRAVFSFCLSGSAEIEAKHLPSVGCRLSPIDIDVLLEYSRQVWRETVTPSAPDIRFPVRNVHRIKYLALNGGDFPECYTHLIVDESHEATPAMLQILDRSRVAVITLGDDYQHISGIPARRERFVRQRNVTQSIRAGKQVGAILNPLIQLHPGNVKDEFEGAADYPTVISHYDERTPIPDKPTTIIVANEWGLLHWFWRLVDAGGTFEVPPSARQELAALLAGLCTLNRDGRRANHRILFQYDSWDSLAAAMGKNHGFLTAQRLLDQGFTMELFEQLVKNHCPDVGAATKLVRLDDVKNQEFDCVLLSRDLMRPPKEGSVHTIARVCSMLYTAASRAKHELIIPGNLGDWIADIAR</sequence>
<accession>A0A166QPH4</accession>
<proteinExistence type="predicted"/>
<protein>
    <recommendedName>
        <fullName evidence="3">Helicase</fullName>
    </recommendedName>
</protein>
<dbReference type="RefSeq" id="WP_063340686.1">
    <property type="nucleotide sequence ID" value="NZ_LUKJ01000002.1"/>
</dbReference>
<dbReference type="EMBL" id="LUKJ01000002">
    <property type="protein sequence ID" value="KZN20641.1"/>
    <property type="molecule type" value="Genomic_DNA"/>
</dbReference>
<reference evidence="1 2" key="2">
    <citation type="journal article" date="2018" name="Nature">
        <title>Mutant phenotypes for thousands of bacterial genes of unknown function.</title>
        <authorList>
            <person name="Price M.N."/>
            <person name="Wetmore K.M."/>
            <person name="Waters R.J."/>
            <person name="Callaghan M."/>
            <person name="Ray J."/>
            <person name="Liu H."/>
            <person name="Kuehl J.V."/>
            <person name="Melnyk R.A."/>
            <person name="Lamson J.S."/>
            <person name="Suh Y."/>
            <person name="Carlson H.K."/>
            <person name="Esquivel Z."/>
            <person name="Sadeeshkumar H."/>
            <person name="Chakraborty R."/>
            <person name="Zane G.M."/>
            <person name="Rubin B.E."/>
            <person name="Wall J.D."/>
            <person name="Visel A."/>
            <person name="Bristow J."/>
            <person name="Blow M.J."/>
            <person name="Arkin A.P."/>
            <person name="Deutschbauer A.M."/>
        </authorList>
    </citation>
    <scope>NUCLEOTIDE SEQUENCE [LARGE SCALE GENOMIC DNA]</scope>
    <source>
        <strain evidence="1 2">FW300-N1B4</strain>
    </source>
</reference>
<dbReference type="AlphaFoldDB" id="A0A166QPH4"/>
<dbReference type="Proteomes" id="UP000076489">
    <property type="component" value="Unassembled WGS sequence"/>
</dbReference>
<dbReference type="Gene3D" id="3.40.50.300">
    <property type="entry name" value="P-loop containing nucleotide triphosphate hydrolases"/>
    <property type="match status" value="1"/>
</dbReference>
<name>A0A166QPH4_PSEFL</name>
<dbReference type="InterPro" id="IPR027417">
    <property type="entry name" value="P-loop_NTPase"/>
</dbReference>